<evidence type="ECO:0000313" key="2">
    <source>
        <dbReference type="Proteomes" id="UP000184080"/>
    </source>
</evidence>
<protein>
    <submittedName>
        <fullName evidence="1">Uncharacterized protein</fullName>
    </submittedName>
</protein>
<name>A0A1M6L1W4_9CLOT</name>
<dbReference type="OrthoDB" id="1934583at2"/>
<gene>
    <name evidence="1" type="ORF">SAMN05444401_3577</name>
</gene>
<organism evidence="1 2">
    <name type="scientific">Clostridium amylolyticum</name>
    <dbReference type="NCBI Taxonomy" id="1121298"/>
    <lineage>
        <taxon>Bacteria</taxon>
        <taxon>Bacillati</taxon>
        <taxon>Bacillota</taxon>
        <taxon>Clostridia</taxon>
        <taxon>Eubacteriales</taxon>
        <taxon>Clostridiaceae</taxon>
        <taxon>Clostridium</taxon>
    </lineage>
</organism>
<proteinExistence type="predicted"/>
<keyword evidence="2" id="KW-1185">Reference proteome</keyword>
<accession>A0A1M6L1W4</accession>
<sequence>MDITVDLKICEEILNQYKKLTSEDGQGAFKLSQLSLAMYDRLNEIRINVNKVSLGEKQTKTDLKEYLRSKMKVMECIHVESRVIFTSSNNDSSKFKRY</sequence>
<dbReference type="AlphaFoldDB" id="A0A1M6L1W4"/>
<reference evidence="1 2" key="1">
    <citation type="submission" date="2016-11" db="EMBL/GenBank/DDBJ databases">
        <authorList>
            <person name="Jaros S."/>
            <person name="Januszkiewicz K."/>
            <person name="Wedrychowicz H."/>
        </authorList>
    </citation>
    <scope>NUCLEOTIDE SEQUENCE [LARGE SCALE GENOMIC DNA]</scope>
    <source>
        <strain evidence="1 2">DSM 21864</strain>
    </source>
</reference>
<dbReference type="STRING" id="1121298.SAMN05444401_3577"/>
<evidence type="ECO:0000313" key="1">
    <source>
        <dbReference type="EMBL" id="SHJ65187.1"/>
    </source>
</evidence>
<dbReference type="EMBL" id="FQZO01000006">
    <property type="protein sequence ID" value="SHJ65187.1"/>
    <property type="molecule type" value="Genomic_DNA"/>
</dbReference>
<dbReference type="Proteomes" id="UP000184080">
    <property type="component" value="Unassembled WGS sequence"/>
</dbReference>
<dbReference type="RefSeq" id="WP_073009874.1">
    <property type="nucleotide sequence ID" value="NZ_FQZO01000006.1"/>
</dbReference>